<dbReference type="Proteomes" id="UP000783390">
    <property type="component" value="Unassembled WGS sequence"/>
</dbReference>
<gene>
    <name evidence="1" type="ORF">J2Z53_000502</name>
</gene>
<evidence type="ECO:0000313" key="1">
    <source>
        <dbReference type="EMBL" id="MBP1888923.1"/>
    </source>
</evidence>
<accession>A0ABS4EY43</accession>
<protein>
    <submittedName>
        <fullName evidence="1">DNA-directed RNA polymerase specialized sigma subunit</fullName>
    </submittedName>
</protein>
<keyword evidence="1" id="KW-0240">DNA-directed RNA polymerase</keyword>
<dbReference type="RefSeq" id="WP_209795639.1">
    <property type="nucleotide sequence ID" value="NZ_JAGGJZ010000001.1"/>
</dbReference>
<keyword evidence="1" id="KW-0804">Transcription</keyword>
<reference evidence="1 2" key="1">
    <citation type="submission" date="2021-03" db="EMBL/GenBank/DDBJ databases">
        <title>Genomic Encyclopedia of Type Strains, Phase IV (KMG-IV): sequencing the most valuable type-strain genomes for metagenomic binning, comparative biology and taxonomic classification.</title>
        <authorList>
            <person name="Goeker M."/>
        </authorList>
    </citation>
    <scope>NUCLEOTIDE SEQUENCE [LARGE SCALE GENOMIC DNA]</scope>
    <source>
        <strain evidence="1 2">DSM 3984</strain>
    </source>
</reference>
<dbReference type="EMBL" id="JAGGJZ010000001">
    <property type="protein sequence ID" value="MBP1888923.1"/>
    <property type="molecule type" value="Genomic_DNA"/>
</dbReference>
<comment type="caution">
    <text evidence="1">The sequence shown here is derived from an EMBL/GenBank/DDBJ whole genome shotgun (WGS) entry which is preliminary data.</text>
</comment>
<keyword evidence="2" id="KW-1185">Reference proteome</keyword>
<dbReference type="SUPFAM" id="SSF88659">
    <property type="entry name" value="Sigma3 and sigma4 domains of RNA polymerase sigma factors"/>
    <property type="match status" value="1"/>
</dbReference>
<evidence type="ECO:0000313" key="2">
    <source>
        <dbReference type="Proteomes" id="UP000783390"/>
    </source>
</evidence>
<name>A0ABS4EY43_9CLOT</name>
<dbReference type="GO" id="GO:0000428">
    <property type="term" value="C:DNA-directed RNA polymerase complex"/>
    <property type="evidence" value="ECO:0007669"/>
    <property type="project" value="UniProtKB-KW"/>
</dbReference>
<proteinExistence type="predicted"/>
<dbReference type="InterPro" id="IPR013324">
    <property type="entry name" value="RNA_pol_sigma_r3/r4-like"/>
</dbReference>
<organism evidence="1 2">
    <name type="scientific">Clostridium moniliforme</name>
    <dbReference type="NCBI Taxonomy" id="39489"/>
    <lineage>
        <taxon>Bacteria</taxon>
        <taxon>Bacillati</taxon>
        <taxon>Bacillota</taxon>
        <taxon>Clostridia</taxon>
        <taxon>Eubacteriales</taxon>
        <taxon>Clostridiaceae</taxon>
        <taxon>Clostridium</taxon>
    </lineage>
</organism>
<sequence>MIHLTTEERNKYKNILGSYNMLTALIKILDIEINTINISNTKNDTNTLNHLKLLNDNKKYYKDITSKIDIGLKQLNDKEKQLVQLRYLSKNPYTWYKIGSILHFSDGYCRTKLNDKCLYKLFKLKNN</sequence>